<dbReference type="Proteomes" id="UP000008144">
    <property type="component" value="Chromosome 4"/>
</dbReference>
<feature type="compositionally biased region" description="Low complexity" evidence="1">
    <location>
        <begin position="239"/>
        <end position="250"/>
    </location>
</feature>
<dbReference type="PANTHER" id="PTHR13020">
    <property type="entry name" value="TRINUCLEOTIDE REPEAT-CONTAINING GENE 6"/>
    <property type="match status" value="1"/>
</dbReference>
<dbReference type="Ensembl" id="ENSCINT00000037159.1">
    <property type="protein sequence ID" value="ENSCINP00000032396.1"/>
    <property type="gene ID" value="ENSCING00000020714.1"/>
</dbReference>
<dbReference type="PANTHER" id="PTHR13020:SF25">
    <property type="entry name" value="PROTEIN GAWKY"/>
    <property type="match status" value="1"/>
</dbReference>
<proteinExistence type="predicted"/>
<reference evidence="2" key="2">
    <citation type="journal article" date="2008" name="Genome Biol.">
        <title>Improved genome assembly and evidence-based global gene model set for the chordate Ciona intestinalis: new insight into intron and operon populations.</title>
        <authorList>
            <person name="Satou Y."/>
            <person name="Mineta K."/>
            <person name="Ogasawara M."/>
            <person name="Sasakura Y."/>
            <person name="Shoguchi E."/>
            <person name="Ueno K."/>
            <person name="Yamada L."/>
            <person name="Matsumoto J."/>
            <person name="Wasserscheid J."/>
            <person name="Dewar K."/>
            <person name="Wiley G.B."/>
            <person name="Macmil S.L."/>
            <person name="Roe B.A."/>
            <person name="Zeller R.W."/>
            <person name="Hastings K.E."/>
            <person name="Lemaire P."/>
            <person name="Lindquist E."/>
            <person name="Endo T."/>
            <person name="Hotta K."/>
            <person name="Inaba K."/>
        </authorList>
    </citation>
    <scope>NUCLEOTIDE SEQUENCE [LARGE SCALE GENOMIC DNA]</scope>
    <source>
        <strain evidence="2">wild type</strain>
    </source>
</reference>
<evidence type="ECO:0000256" key="1">
    <source>
        <dbReference type="SAM" id="MobiDB-lite"/>
    </source>
</evidence>
<accession>H2XRW2</accession>
<feature type="region of interest" description="Disordered" evidence="1">
    <location>
        <begin position="239"/>
        <end position="320"/>
    </location>
</feature>
<dbReference type="InParanoid" id="H2XRW2"/>
<sequence>MSINTVRDADQVLKRERSAHSESSTGLQNNEETSLANQPPTTANTDANVSSMWSTGANGASSTTTVSQSLSAPQDPWKVSSNQSLSRPPPPGIGGSAFRPTKELAPTWENVPNNSWDQNMTRTSQGGNNWASQQQQQQPQQPQQQQQQESLGSWLVLTNFNQQVDVAGVRQLCMQHGNMVSFQGHYPIEGMALVRYASPEDAANAKKALNMFMAGSTMLVATVATDHEVANFVNATAGGSWGSTAGTPGSRFVSNSGSTGGFISQPPQNPSLAISSDAASVSSQQQQQQQLWGNSNPQGGNWPSNMPPSMPWSGTSSEDMSRIMSPLHTLLPENLLGGETM</sequence>
<reference evidence="2" key="3">
    <citation type="submission" date="2025-08" db="UniProtKB">
        <authorList>
            <consortium name="Ensembl"/>
        </authorList>
    </citation>
    <scope>IDENTIFICATION</scope>
</reference>
<reference evidence="3" key="1">
    <citation type="journal article" date="2002" name="Science">
        <title>The draft genome of Ciona intestinalis: insights into chordate and vertebrate origins.</title>
        <authorList>
            <person name="Dehal P."/>
            <person name="Satou Y."/>
            <person name="Campbell R.K."/>
            <person name="Chapman J."/>
            <person name="Degnan B."/>
            <person name="De Tomaso A."/>
            <person name="Davidson B."/>
            <person name="Di Gregorio A."/>
            <person name="Gelpke M."/>
            <person name="Goodstein D.M."/>
            <person name="Harafuji N."/>
            <person name="Hastings K.E."/>
            <person name="Ho I."/>
            <person name="Hotta K."/>
            <person name="Huang W."/>
            <person name="Kawashima T."/>
            <person name="Lemaire P."/>
            <person name="Martinez D."/>
            <person name="Meinertzhagen I.A."/>
            <person name="Necula S."/>
            <person name="Nonaka M."/>
            <person name="Putnam N."/>
            <person name="Rash S."/>
            <person name="Saiga H."/>
            <person name="Satake M."/>
            <person name="Terry A."/>
            <person name="Yamada L."/>
            <person name="Wang H.G."/>
            <person name="Awazu S."/>
            <person name="Azumi K."/>
            <person name="Boore J."/>
            <person name="Branno M."/>
            <person name="Chin-Bow S."/>
            <person name="DeSantis R."/>
            <person name="Doyle S."/>
            <person name="Francino P."/>
            <person name="Keys D.N."/>
            <person name="Haga S."/>
            <person name="Hayashi H."/>
            <person name="Hino K."/>
            <person name="Imai K.S."/>
            <person name="Inaba K."/>
            <person name="Kano S."/>
            <person name="Kobayashi K."/>
            <person name="Kobayashi M."/>
            <person name="Lee B.I."/>
            <person name="Makabe K.W."/>
            <person name="Manohar C."/>
            <person name="Matassi G."/>
            <person name="Medina M."/>
            <person name="Mochizuki Y."/>
            <person name="Mount S."/>
            <person name="Morishita T."/>
            <person name="Miura S."/>
            <person name="Nakayama A."/>
            <person name="Nishizaka S."/>
            <person name="Nomoto H."/>
            <person name="Ohta F."/>
            <person name="Oishi K."/>
            <person name="Rigoutsos I."/>
            <person name="Sano M."/>
            <person name="Sasaki A."/>
            <person name="Sasakura Y."/>
            <person name="Shoguchi E."/>
            <person name="Shin-i T."/>
            <person name="Spagnuolo A."/>
            <person name="Stainier D."/>
            <person name="Suzuki M.M."/>
            <person name="Tassy O."/>
            <person name="Takatori N."/>
            <person name="Tokuoka M."/>
            <person name="Yagi K."/>
            <person name="Yoshizaki F."/>
            <person name="Wada S."/>
            <person name="Zhang C."/>
            <person name="Hyatt P.D."/>
            <person name="Larimer F."/>
            <person name="Detter C."/>
            <person name="Doggett N."/>
            <person name="Glavina T."/>
            <person name="Hawkins T."/>
            <person name="Richardson P."/>
            <person name="Lucas S."/>
            <person name="Kohara Y."/>
            <person name="Levine M."/>
            <person name="Satoh N."/>
            <person name="Rokhsar D.S."/>
        </authorList>
    </citation>
    <scope>NUCLEOTIDE SEQUENCE [LARGE SCALE GENOMIC DNA]</scope>
</reference>
<feature type="region of interest" description="Disordered" evidence="1">
    <location>
        <begin position="1"/>
        <end position="149"/>
    </location>
</feature>
<dbReference type="GO" id="GO:0003676">
    <property type="term" value="F:nucleic acid binding"/>
    <property type="evidence" value="ECO:0007669"/>
    <property type="project" value="InterPro"/>
</dbReference>
<evidence type="ECO:0000313" key="3">
    <source>
        <dbReference type="Proteomes" id="UP000008144"/>
    </source>
</evidence>
<feature type="compositionally biased region" description="Low complexity" evidence="1">
    <location>
        <begin position="54"/>
        <end position="67"/>
    </location>
</feature>
<name>H2XRW2_CIOIN</name>
<dbReference type="InterPro" id="IPR012677">
    <property type="entry name" value="Nucleotide-bd_a/b_plait_sf"/>
</dbReference>
<dbReference type="EMBL" id="EAAA01001871">
    <property type="status" value="NOT_ANNOTATED_CDS"/>
    <property type="molecule type" value="Genomic_DNA"/>
</dbReference>
<dbReference type="STRING" id="7719.ENSCINP00000032396"/>
<feature type="compositionally biased region" description="Polar residues" evidence="1">
    <location>
        <begin position="252"/>
        <end position="283"/>
    </location>
</feature>
<keyword evidence="3" id="KW-1185">Reference proteome</keyword>
<feature type="compositionally biased region" description="Polar residues" evidence="1">
    <location>
        <begin position="110"/>
        <end position="132"/>
    </location>
</feature>
<dbReference type="SUPFAM" id="SSF54928">
    <property type="entry name" value="RNA-binding domain, RBD"/>
    <property type="match status" value="1"/>
</dbReference>
<reference evidence="2" key="4">
    <citation type="submission" date="2025-09" db="UniProtKB">
        <authorList>
            <consortium name="Ensembl"/>
        </authorList>
    </citation>
    <scope>IDENTIFICATION</scope>
</reference>
<protein>
    <submittedName>
        <fullName evidence="2">Uncharacterized protein</fullName>
    </submittedName>
</protein>
<dbReference type="InterPro" id="IPR035979">
    <property type="entry name" value="RBD_domain_sf"/>
</dbReference>
<dbReference type="Gene3D" id="3.30.70.330">
    <property type="match status" value="1"/>
</dbReference>
<feature type="compositionally biased region" description="Low complexity" evidence="1">
    <location>
        <begin position="133"/>
        <end position="148"/>
    </location>
</feature>
<feature type="compositionally biased region" description="Polar residues" evidence="1">
    <location>
        <begin position="21"/>
        <end position="53"/>
    </location>
</feature>
<dbReference type="OMA" id="NNAHELW"/>
<organism evidence="2 3">
    <name type="scientific">Ciona intestinalis</name>
    <name type="common">Transparent sea squirt</name>
    <name type="synonym">Ascidia intestinalis</name>
    <dbReference type="NCBI Taxonomy" id="7719"/>
    <lineage>
        <taxon>Eukaryota</taxon>
        <taxon>Metazoa</taxon>
        <taxon>Chordata</taxon>
        <taxon>Tunicata</taxon>
        <taxon>Ascidiacea</taxon>
        <taxon>Phlebobranchia</taxon>
        <taxon>Cionidae</taxon>
        <taxon>Ciona</taxon>
    </lineage>
</organism>
<dbReference type="InterPro" id="IPR052068">
    <property type="entry name" value="GW182_domain"/>
</dbReference>
<evidence type="ECO:0000313" key="2">
    <source>
        <dbReference type="Ensembl" id="ENSCINP00000032396.1"/>
    </source>
</evidence>
<feature type="compositionally biased region" description="Basic and acidic residues" evidence="1">
    <location>
        <begin position="7"/>
        <end position="20"/>
    </location>
</feature>
<dbReference type="GeneTree" id="ENSGT01090000263386"/>
<dbReference type="AlphaFoldDB" id="H2XRW2"/>
<dbReference type="HOGENOM" id="CLU_813680_0_0_1"/>